<dbReference type="AlphaFoldDB" id="A0A226ETR9"/>
<gene>
    <name evidence="3" type="ORF">Fcan01_05010</name>
</gene>
<feature type="transmembrane region" description="Helical" evidence="2">
    <location>
        <begin position="446"/>
        <end position="464"/>
    </location>
</feature>
<accession>A0A226ETR9</accession>
<organism evidence="3 4">
    <name type="scientific">Folsomia candida</name>
    <name type="common">Springtail</name>
    <dbReference type="NCBI Taxonomy" id="158441"/>
    <lineage>
        <taxon>Eukaryota</taxon>
        <taxon>Metazoa</taxon>
        <taxon>Ecdysozoa</taxon>
        <taxon>Arthropoda</taxon>
        <taxon>Hexapoda</taxon>
        <taxon>Collembola</taxon>
        <taxon>Entomobryomorpha</taxon>
        <taxon>Isotomoidea</taxon>
        <taxon>Isotomidae</taxon>
        <taxon>Proisotominae</taxon>
        <taxon>Folsomia</taxon>
    </lineage>
</organism>
<dbReference type="EMBL" id="LNIX01000002">
    <property type="protein sequence ID" value="OXA61003.1"/>
    <property type="molecule type" value="Genomic_DNA"/>
</dbReference>
<dbReference type="OrthoDB" id="3437960at2759"/>
<evidence type="ECO:0000313" key="3">
    <source>
        <dbReference type="EMBL" id="OXA61003.1"/>
    </source>
</evidence>
<feature type="transmembrane region" description="Helical" evidence="2">
    <location>
        <begin position="365"/>
        <end position="385"/>
    </location>
</feature>
<feature type="compositionally biased region" description="Polar residues" evidence="1">
    <location>
        <begin position="792"/>
        <end position="807"/>
    </location>
</feature>
<feature type="transmembrane region" description="Helical" evidence="2">
    <location>
        <begin position="250"/>
        <end position="270"/>
    </location>
</feature>
<protein>
    <submittedName>
        <fullName evidence="3">Uncharacterized protein</fullName>
    </submittedName>
</protein>
<dbReference type="GO" id="GO:0043025">
    <property type="term" value="C:neuronal cell body"/>
    <property type="evidence" value="ECO:0007669"/>
    <property type="project" value="TreeGrafter"/>
</dbReference>
<dbReference type="GO" id="GO:0030424">
    <property type="term" value="C:axon"/>
    <property type="evidence" value="ECO:0007669"/>
    <property type="project" value="TreeGrafter"/>
</dbReference>
<feature type="region of interest" description="Disordered" evidence="1">
    <location>
        <begin position="777"/>
        <end position="807"/>
    </location>
</feature>
<keyword evidence="2" id="KW-0812">Transmembrane</keyword>
<proteinExistence type="predicted"/>
<sequence length="952" mass="108013">MKSMAEQPSVSLEFQVISTSSQISTIDKQVNLKITASYRQNLVSKQLLPLFQLLRIMGRCPLIFQLSLKHHYYSAQEKFINSDQEDLSFITNEVVAYKFLDGTATSFSLVLWNLLIVAYLIFGLFQFGALDMQIIPPDDAWPDKVAYKNNPNAINISPVSTIMLRSFELIFVLQAILDYFMALWSAPVLSKWLNAWEKIETGLDSFELLSNHQRPRFSGINTRRTLQRFILLPSILFASLVIGTDFDPSYFMASCADLVYTFISISCSFAEDAKCLLLFKSIEISFNKMVTSVEAMCTHNPTGVAPAEIRRWQSIIYDIRQQAELCGQLLSLQQLMSLLISIHFVSSALYVFVTLIQTTVLDREYILIMFSVVSLALLTVGKILLKVQMAVRITEEEKRFTECIRKLNFTENRPDCKVELRSIDNLLTDHPTQISLNNYVKLNNSLILGACIKMIQFAQFAFLLHRQRCLICSSWSPKSTSTSFLSGEESDESRVSCMLDRQVSALYLVSGLLEVPGEMCARFLTVYGHPDEWANVCEWCNILVAQGMTLFRQIRRLEAEHAKVRAAVKDRMKVKVEVEGSGNDQEAAAIDIRRFLDAIDNLEAEHKSETQCNQQDIKNYIGSQAVATVNETPHKRSSKGSTPRRTAKVTKSRLKPMVQPSKPCPDSSSENIMFPSPSKSDGSPHQGIISDTKGRATAKLKKKPKGITKSYVKPKGLYLSEDADTLSSSHGVRRSGRQVTKKVQFDNDIKNEDHQNMLEDTNVQHNIMEEQKDFDLGAEERDSDPDWESEDLSYSFQKHTAKSEQSIKFNSELERDIICNDNSSSNNSEDNSHELNDAPSSSNKNKLAESRKKYGYTSNKLMDNGRLKPEFRKFPIRETLTFQQVIELQKKTALPPVLGRITKEERQERRLLQKGNSLAALCRRHRVKEFPCSTCGHVFSMQVLSAYSFACK</sequence>
<name>A0A226ETR9_FOLCA</name>
<evidence type="ECO:0000313" key="4">
    <source>
        <dbReference type="Proteomes" id="UP000198287"/>
    </source>
</evidence>
<comment type="caution">
    <text evidence="3">The sequence shown here is derived from an EMBL/GenBank/DDBJ whole genome shotgun (WGS) entry which is preliminary data.</text>
</comment>
<feature type="compositionally biased region" description="Low complexity" evidence="1">
    <location>
        <begin position="820"/>
        <end position="829"/>
    </location>
</feature>
<evidence type="ECO:0000256" key="2">
    <source>
        <dbReference type="SAM" id="Phobius"/>
    </source>
</evidence>
<feature type="region of interest" description="Disordered" evidence="1">
    <location>
        <begin position="819"/>
        <end position="855"/>
    </location>
</feature>
<dbReference type="PANTHER" id="PTHR21143">
    <property type="entry name" value="INVERTEBRATE GUSTATORY RECEPTOR"/>
    <property type="match status" value="1"/>
</dbReference>
<evidence type="ECO:0000256" key="1">
    <source>
        <dbReference type="SAM" id="MobiDB-lite"/>
    </source>
</evidence>
<feature type="transmembrane region" description="Helical" evidence="2">
    <location>
        <begin position="169"/>
        <end position="189"/>
    </location>
</feature>
<dbReference type="Proteomes" id="UP000198287">
    <property type="component" value="Unassembled WGS sequence"/>
</dbReference>
<feature type="transmembrane region" description="Helical" evidence="2">
    <location>
        <begin position="226"/>
        <end position="244"/>
    </location>
</feature>
<keyword evidence="2" id="KW-1133">Transmembrane helix</keyword>
<feature type="transmembrane region" description="Helical" evidence="2">
    <location>
        <begin position="107"/>
        <end position="129"/>
    </location>
</feature>
<feature type="compositionally biased region" description="Basic residues" evidence="1">
    <location>
        <begin position="645"/>
        <end position="654"/>
    </location>
</feature>
<dbReference type="GO" id="GO:0030425">
    <property type="term" value="C:dendrite"/>
    <property type="evidence" value="ECO:0007669"/>
    <property type="project" value="TreeGrafter"/>
</dbReference>
<feature type="compositionally biased region" description="Polar residues" evidence="1">
    <location>
        <begin position="666"/>
        <end position="683"/>
    </location>
</feature>
<feature type="transmembrane region" description="Helical" evidence="2">
    <location>
        <begin position="335"/>
        <end position="353"/>
    </location>
</feature>
<keyword evidence="4" id="KW-1185">Reference proteome</keyword>
<reference evidence="3 4" key="1">
    <citation type="submission" date="2015-12" db="EMBL/GenBank/DDBJ databases">
        <title>The genome of Folsomia candida.</title>
        <authorList>
            <person name="Faddeeva A."/>
            <person name="Derks M.F."/>
            <person name="Anvar Y."/>
            <person name="Smit S."/>
            <person name="Van Straalen N."/>
            <person name="Roelofs D."/>
        </authorList>
    </citation>
    <scope>NUCLEOTIDE SEQUENCE [LARGE SCALE GENOMIC DNA]</scope>
    <source>
        <strain evidence="3 4">VU population</strain>
        <tissue evidence="3">Whole body</tissue>
    </source>
</reference>
<feature type="compositionally biased region" description="Acidic residues" evidence="1">
    <location>
        <begin position="781"/>
        <end position="791"/>
    </location>
</feature>
<keyword evidence="2" id="KW-0472">Membrane</keyword>
<feature type="region of interest" description="Disordered" evidence="1">
    <location>
        <begin position="629"/>
        <end position="687"/>
    </location>
</feature>
<dbReference type="PANTHER" id="PTHR21143:SF121">
    <property type="entry name" value="GUSTATORY AND ODORANT RECEPTOR 21A"/>
    <property type="match status" value="1"/>
</dbReference>